<sequence>MYFLILIKSLKIVATQSPINNHKSSYERFEEFNKNIFIFFVTKNNSFETITKGLKNYFSEEKNEEEFKEWNSKFTLFLEYGQFFQCFDSMEWRHIELNILENDEYGVFGDISSKKTFRRLFLIAKSNLVELIELLENNRKIFSVEEVRNFFYENSTEREITLNLLLNSVKKIKNEYFDKFNEQLVERIGKVNYFKLGIILYFRTFKLLEWLNCLSMKCDYFEQNKINIQLETSIIKLREYYRTILQGINSLKKIECLKTKEDFSVHVMVNFSFYLLKSTDNYIKNIEITEKYLEVNANKNYVKEYKKLIDSLVYKNLIKKQPKYFLKEHIKRIDILSFIQSVEKSDFRSLKVKLTHEYLEKRNNLIAKVRENKAQTGIFISSISKNDYHLFKTTFTEFFTKISSFQREYFTYLLNYLDNPIFWGFFFDIVNEILIIYKSKFLSESLTNKKEIIYQIEKNLDFKGFDNFFLENSIINFISKEILGVILVSSFKTKVNQVTKLKFLNVHDTDYHNPVTLF</sequence>
<accession>A0A437AM29</accession>
<protein>
    <submittedName>
        <fullName evidence="1">Uncharacterized protein</fullName>
    </submittedName>
</protein>
<dbReference type="VEuPathDB" id="MicrosporidiaDB:TUBRATIS_13450"/>
<proteinExistence type="predicted"/>
<keyword evidence="2" id="KW-1185">Reference proteome</keyword>
<evidence type="ECO:0000313" key="1">
    <source>
        <dbReference type="EMBL" id="RVD92158.1"/>
    </source>
</evidence>
<name>A0A437AM29_9MICR</name>
<dbReference type="AlphaFoldDB" id="A0A437AM29"/>
<organism evidence="1 2">
    <name type="scientific">Tubulinosema ratisbonensis</name>
    <dbReference type="NCBI Taxonomy" id="291195"/>
    <lineage>
        <taxon>Eukaryota</taxon>
        <taxon>Fungi</taxon>
        <taxon>Fungi incertae sedis</taxon>
        <taxon>Microsporidia</taxon>
        <taxon>Tubulinosematoidea</taxon>
        <taxon>Tubulinosematidae</taxon>
        <taxon>Tubulinosema</taxon>
    </lineage>
</organism>
<reference evidence="1 2" key="1">
    <citation type="submission" date="2018-10" db="EMBL/GenBank/DDBJ databases">
        <title>Draft genome sequence of the microsporidian Tubulinosema ratisbonensis.</title>
        <authorList>
            <person name="Polonais V."/>
            <person name="Peyretaillade E."/>
            <person name="Niehus S."/>
            <person name="Wawrzyniak I."/>
            <person name="Franchet A."/>
            <person name="Gaspin C."/>
            <person name="Reichstadt M."/>
            <person name="Belser C."/>
            <person name="Labadie K."/>
            <person name="Delbac F."/>
            <person name="Ferrandon D."/>
        </authorList>
    </citation>
    <scope>NUCLEOTIDE SEQUENCE [LARGE SCALE GENOMIC DNA]</scope>
    <source>
        <strain evidence="1 2">Franzen</strain>
    </source>
</reference>
<dbReference type="EMBL" id="RCSS01000294">
    <property type="protein sequence ID" value="RVD92158.1"/>
    <property type="molecule type" value="Genomic_DNA"/>
</dbReference>
<evidence type="ECO:0000313" key="2">
    <source>
        <dbReference type="Proteomes" id="UP000282876"/>
    </source>
</evidence>
<gene>
    <name evidence="1" type="ORF">TUBRATIS_13450</name>
</gene>
<dbReference type="Proteomes" id="UP000282876">
    <property type="component" value="Unassembled WGS sequence"/>
</dbReference>
<comment type="caution">
    <text evidence="1">The sequence shown here is derived from an EMBL/GenBank/DDBJ whole genome shotgun (WGS) entry which is preliminary data.</text>
</comment>